<evidence type="ECO:0000313" key="1">
    <source>
        <dbReference type="EMBL" id="ANY78441.1"/>
    </source>
</evidence>
<dbReference type="EMBL" id="CP016616">
    <property type="protein sequence ID" value="ANY78441.1"/>
    <property type="molecule type" value="Genomic_DNA"/>
</dbReference>
<dbReference type="RefSeq" id="WP_099509434.1">
    <property type="nucleotide sequence ID" value="NZ_CP016616.1"/>
</dbReference>
<protein>
    <submittedName>
        <fullName evidence="1">Uncharacterized protein</fullName>
    </submittedName>
</protein>
<gene>
    <name evidence="1" type="ORF">BB934_09540</name>
</gene>
<accession>A0A1B2EEN2</accession>
<reference evidence="1" key="1">
    <citation type="submission" date="2016-07" db="EMBL/GenBank/DDBJ databases">
        <title>Microvirga ossetica sp. nov. a new species of rhizobia isolated from root nodules of the legume species Vicia alpestris Steven originated from North Ossetia region in the Caucasus.</title>
        <authorList>
            <person name="Safronova V.I."/>
            <person name="Kuznetsova I.G."/>
            <person name="Sazanova A.L."/>
            <person name="Belimov A."/>
            <person name="Andronov E."/>
            <person name="Osledkin Y.S."/>
            <person name="Onishchuk O.P."/>
            <person name="Kurchak O.N."/>
            <person name="Shaposhnikov A.I."/>
            <person name="Willems A."/>
            <person name="Tikhonovich I.A."/>
        </authorList>
    </citation>
    <scope>NUCLEOTIDE SEQUENCE [LARGE SCALE GENOMIC DNA]</scope>
    <source>
        <strain evidence="1">V5/3M</strain>
    </source>
</reference>
<organism evidence="1">
    <name type="scientific">Microvirga ossetica</name>
    <dbReference type="NCBI Taxonomy" id="1882682"/>
    <lineage>
        <taxon>Bacteria</taxon>
        <taxon>Pseudomonadati</taxon>
        <taxon>Pseudomonadota</taxon>
        <taxon>Alphaproteobacteria</taxon>
        <taxon>Hyphomicrobiales</taxon>
        <taxon>Methylobacteriaceae</taxon>
        <taxon>Microvirga</taxon>
    </lineage>
</organism>
<dbReference type="AlphaFoldDB" id="A0A1B2EEN2"/>
<dbReference type="KEGG" id="moc:BB934_09540"/>
<name>A0A1B2EEN2_9HYPH</name>
<proteinExistence type="predicted"/>
<sequence length="72" mass="8091">MPGLTIEEARTTKRASGKMMRTNASYEWDVEIDVVAAGTEITFSTKCDPNIPDPDSSDDWKFLLDDNPRIVK</sequence>